<dbReference type="Gene3D" id="2.60.40.2340">
    <property type="match status" value="1"/>
</dbReference>
<comment type="caution">
    <text evidence="1">The sequence shown here is derived from an EMBL/GenBank/DDBJ whole genome shotgun (WGS) entry which is preliminary data.</text>
</comment>
<dbReference type="EMBL" id="BAABFN010000001">
    <property type="protein sequence ID" value="GAA4299842.1"/>
    <property type="molecule type" value="Genomic_DNA"/>
</dbReference>
<evidence type="ECO:0000313" key="2">
    <source>
        <dbReference type="Proteomes" id="UP001501207"/>
    </source>
</evidence>
<evidence type="ECO:0000313" key="1">
    <source>
        <dbReference type="EMBL" id="GAA4299842.1"/>
    </source>
</evidence>
<keyword evidence="1" id="KW-0418">Kinase</keyword>
<dbReference type="GO" id="GO:0016301">
    <property type="term" value="F:kinase activity"/>
    <property type="evidence" value="ECO:0007669"/>
    <property type="project" value="UniProtKB-KW"/>
</dbReference>
<proteinExistence type="predicted"/>
<organism evidence="1 2">
    <name type="scientific">Compostibacter hankyongensis</name>
    <dbReference type="NCBI Taxonomy" id="1007089"/>
    <lineage>
        <taxon>Bacteria</taxon>
        <taxon>Pseudomonadati</taxon>
        <taxon>Bacteroidota</taxon>
        <taxon>Chitinophagia</taxon>
        <taxon>Chitinophagales</taxon>
        <taxon>Chitinophagaceae</taxon>
        <taxon>Compostibacter</taxon>
    </lineage>
</organism>
<keyword evidence="1" id="KW-0808">Transferase</keyword>
<reference evidence="2" key="1">
    <citation type="journal article" date="2019" name="Int. J. Syst. Evol. Microbiol.">
        <title>The Global Catalogue of Microorganisms (GCM) 10K type strain sequencing project: providing services to taxonomists for standard genome sequencing and annotation.</title>
        <authorList>
            <consortium name="The Broad Institute Genomics Platform"/>
            <consortium name="The Broad Institute Genome Sequencing Center for Infectious Disease"/>
            <person name="Wu L."/>
            <person name="Ma J."/>
        </authorList>
    </citation>
    <scope>NUCLEOTIDE SEQUENCE [LARGE SCALE GENOMIC DNA]</scope>
    <source>
        <strain evidence="2">JCM 17664</strain>
    </source>
</reference>
<sequence>MGIRSTVALPRGKSLPAPKVRLIKRTGLLFPFYAALLLAGLLAGCARHDEVPQAPVSGSDSLTGFAFQAGSNSALQFDITGDIEGDTIYVHAPAGTDISDLTPIFTHTGVRLTVDDSDQVSGVSAHDFNQPVTYTVVGDDKGIRKYTVRFLDTGIPALYLSTGGVPVDSKDNYVEGTMRIVSGFPEAVRYEGKMEIKGRGNATWNMPKKPYNIKLDKKAGLLGMEENKKWSLLANYGDKSLIRNAVAFELSRRLQLAFSPASEYVDVFLNGEFLGNYELTEKIEVGSHRVNIEEQDEGATILPGISGGYLLEVDGYAYSEKSYFVTPKSMAITIHYPEDDEITPEQKSYISGHVTKFEDALFSPDFGDPATGYRKYFDLDSYINWYLVNEIMGNSDIFWSTYLYKKRNDDKIYAGPVWDFDLACNNDQRLGDAVHKMMIDAGHEPRTWINRLMEDKGFRQAVRGRWNAVKTDKVNTLPQFVDQLARQLAFSQALNFRRWDILGVKVHQNLQAAGSYPGEVDYLREYLKDRISWLDTQFNSSRFE</sequence>
<dbReference type="Pfam" id="PF08757">
    <property type="entry name" value="CotH"/>
    <property type="match status" value="1"/>
</dbReference>
<name>A0ABP8FBK2_9BACT</name>
<protein>
    <submittedName>
        <fullName evidence="1">CotH kinase family protein</fullName>
    </submittedName>
</protein>
<keyword evidence="2" id="KW-1185">Reference proteome</keyword>
<dbReference type="PANTHER" id="PTHR40050:SF1">
    <property type="entry name" value="INNER SPORE COAT PROTEIN H"/>
    <property type="match status" value="1"/>
</dbReference>
<dbReference type="Proteomes" id="UP001501207">
    <property type="component" value="Unassembled WGS sequence"/>
</dbReference>
<dbReference type="InterPro" id="IPR014867">
    <property type="entry name" value="Spore_coat_CotH_CotH2/3/7"/>
</dbReference>
<dbReference type="RefSeq" id="WP_344973448.1">
    <property type="nucleotide sequence ID" value="NZ_BAABFN010000001.1"/>
</dbReference>
<gene>
    <name evidence="1" type="ORF">GCM10023143_00390</name>
</gene>
<accession>A0ABP8FBK2</accession>
<dbReference type="PANTHER" id="PTHR40050">
    <property type="entry name" value="INNER SPORE COAT PROTEIN H"/>
    <property type="match status" value="1"/>
</dbReference>